<evidence type="ECO:0000313" key="1">
    <source>
        <dbReference type="EMBL" id="MEO9246465.1"/>
    </source>
</evidence>
<accession>A0ABV0IE89</accession>
<dbReference type="RefSeq" id="WP_347918518.1">
    <property type="nucleotide sequence ID" value="NZ_JBDXMX010000001.1"/>
</dbReference>
<evidence type="ECO:0000313" key="2">
    <source>
        <dbReference type="Proteomes" id="UP001484097"/>
    </source>
</evidence>
<name>A0ABV0IE89_9MICC</name>
<comment type="caution">
    <text evidence="1">The sequence shown here is derived from an EMBL/GenBank/DDBJ whole genome shotgun (WGS) entry which is preliminary data.</text>
</comment>
<organism evidence="1 2">
    <name type="scientific">Citricoccus nitrophenolicus</name>
    <dbReference type="NCBI Taxonomy" id="863575"/>
    <lineage>
        <taxon>Bacteria</taxon>
        <taxon>Bacillati</taxon>
        <taxon>Actinomycetota</taxon>
        <taxon>Actinomycetes</taxon>
        <taxon>Micrococcales</taxon>
        <taxon>Micrococcaceae</taxon>
        <taxon>Citricoccus</taxon>
    </lineage>
</organism>
<proteinExistence type="predicted"/>
<evidence type="ECO:0008006" key="3">
    <source>
        <dbReference type="Google" id="ProtNLM"/>
    </source>
</evidence>
<keyword evidence="2" id="KW-1185">Reference proteome</keyword>
<dbReference type="Proteomes" id="UP001484097">
    <property type="component" value="Unassembled WGS sequence"/>
</dbReference>
<gene>
    <name evidence="1" type="ORF">ABDK96_02075</name>
</gene>
<reference evidence="1 2" key="1">
    <citation type="submission" date="2024-05" db="EMBL/GenBank/DDBJ databases">
        <authorList>
            <person name="Yi C."/>
        </authorList>
    </citation>
    <scope>NUCLEOTIDE SEQUENCE [LARGE SCALE GENOMIC DNA]</scope>
    <source>
        <strain evidence="1 2">XS13</strain>
    </source>
</reference>
<sequence>MTITSPSPHDVFTAIQTLAQTVPSFGTRAAVGKFPDGIVLAGGYVLPYCVIWPTPGGAYDPHPSVAGGTYAGGQEFRFMTTVSGADPLAVIGASGELKAVFTNAPMGDGTIRPVPEQQRAATVAKDPDSTPPRFGVALAWTVTTTRNPEQ</sequence>
<protein>
    <recommendedName>
        <fullName evidence="3">DUF3168 domain-containing protein</fullName>
    </recommendedName>
</protein>
<dbReference type="EMBL" id="JBDXMX010000001">
    <property type="protein sequence ID" value="MEO9246465.1"/>
    <property type="molecule type" value="Genomic_DNA"/>
</dbReference>